<evidence type="ECO:0000313" key="2">
    <source>
        <dbReference type="EMBL" id="AKG34324.1"/>
    </source>
</evidence>
<dbReference type="InterPro" id="IPR029063">
    <property type="entry name" value="SAM-dependent_MTases_sf"/>
</dbReference>
<dbReference type="PATRIC" id="fig|1333534.5.peg.1498"/>
<accession>A0A0F7F7Y3</accession>
<feature type="domain" description="Methyltransferase type 11" evidence="1">
    <location>
        <begin position="54"/>
        <end position="130"/>
    </location>
</feature>
<name>A0A0F7F7Y3_PAEDU</name>
<reference evidence="2 3" key="1">
    <citation type="submission" date="2015-03" db="EMBL/GenBank/DDBJ databases">
        <authorList>
            <person name="Abdul Halim M."/>
        </authorList>
    </citation>
    <scope>NUCLEOTIDE SEQUENCE [LARGE SCALE GENOMIC DNA]</scope>
    <source>
        <strain evidence="2 3">ATCC 35681</strain>
    </source>
</reference>
<proteinExistence type="predicted"/>
<dbReference type="RefSeq" id="WP_025693747.1">
    <property type="nucleotide sequence ID" value="NZ_ASQQ01000013.1"/>
</dbReference>
<dbReference type="SUPFAM" id="SSF53335">
    <property type="entry name" value="S-adenosyl-L-methionine-dependent methyltransferases"/>
    <property type="match status" value="1"/>
</dbReference>
<dbReference type="Gene3D" id="3.40.50.150">
    <property type="entry name" value="Vaccinia Virus protein VP39"/>
    <property type="match status" value="1"/>
</dbReference>
<dbReference type="Proteomes" id="UP000034189">
    <property type="component" value="Chromosome"/>
</dbReference>
<dbReference type="CDD" id="cd02440">
    <property type="entry name" value="AdoMet_MTases"/>
    <property type="match status" value="1"/>
</dbReference>
<sequence length="237" mass="27426">MKLNPSQIKEFYESQESIWPEDDNWHLHTKKEIEKYIASKHNIFIDNPHILNAGSGGNTYGLKYDMHHLDITDKFISKFAKYSVASVENMPFAASSFDIAICVGSVINYCDASICISELSRILKPGGYLLLEFESSWSIDFFNSDAYKESAAVIKTKYFNEEHILWVYSMNYITEILKSCGLQSLQTKRFHILSNFFYKLLKNENSATKFAIADSLFQYIPFLAHRSHNIIMLCRKH</sequence>
<dbReference type="OrthoDB" id="9804312at2"/>
<protein>
    <recommendedName>
        <fullName evidence="1">Methyltransferase type 11 domain-containing protein</fullName>
    </recommendedName>
</protein>
<organism evidence="2 3">
    <name type="scientific">Paenibacillus durus ATCC 35681</name>
    <dbReference type="NCBI Taxonomy" id="1333534"/>
    <lineage>
        <taxon>Bacteria</taxon>
        <taxon>Bacillati</taxon>
        <taxon>Bacillota</taxon>
        <taxon>Bacilli</taxon>
        <taxon>Bacillales</taxon>
        <taxon>Paenibacillaceae</taxon>
        <taxon>Paenibacillus</taxon>
    </lineage>
</organism>
<evidence type="ECO:0000259" key="1">
    <source>
        <dbReference type="Pfam" id="PF08241"/>
    </source>
</evidence>
<reference evidence="2 3" key="2">
    <citation type="journal article" date="2016" name="Genome Announc.">
        <title>Genome Sequence of a Gram-Positive Diazotroph, Paenibacillus durus Type Strain ATCC 35681.</title>
        <authorList>
            <person name="Halim M.A."/>
            <person name="Rahman A.Y."/>
            <person name="Sim K.S."/>
            <person name="Yam H.C."/>
            <person name="Rahim A.A."/>
            <person name="Ghazali A.H."/>
            <person name="Najimudin N."/>
        </authorList>
    </citation>
    <scope>NUCLEOTIDE SEQUENCE [LARGE SCALE GENOMIC DNA]</scope>
    <source>
        <strain evidence="2 3">ATCC 35681</strain>
    </source>
</reference>
<dbReference type="InterPro" id="IPR013216">
    <property type="entry name" value="Methyltransf_11"/>
</dbReference>
<dbReference type="AlphaFoldDB" id="A0A0F7F7Y3"/>
<dbReference type="EMBL" id="CP011114">
    <property type="protein sequence ID" value="AKG34324.1"/>
    <property type="molecule type" value="Genomic_DNA"/>
</dbReference>
<dbReference type="HOGENOM" id="CLU_102885_0_0_9"/>
<evidence type="ECO:0000313" key="3">
    <source>
        <dbReference type="Proteomes" id="UP000034189"/>
    </source>
</evidence>
<gene>
    <name evidence="2" type="ORF">VK70_06845</name>
</gene>
<dbReference type="GO" id="GO:0008757">
    <property type="term" value="F:S-adenosylmethionine-dependent methyltransferase activity"/>
    <property type="evidence" value="ECO:0007669"/>
    <property type="project" value="InterPro"/>
</dbReference>
<dbReference type="Pfam" id="PF08241">
    <property type="entry name" value="Methyltransf_11"/>
    <property type="match status" value="1"/>
</dbReference>